<sequence length="87" mass="9812">MASTHEHILPDFERGRKGKWGARNGSNCVVNEEGWSLCNSVIATQFAEVQHSSLPTQEKMIRYFASVNDLDPNTLWLEFCTLNSIAI</sequence>
<reference evidence="1 2" key="1">
    <citation type="submission" date="2018-02" db="EMBL/GenBank/DDBJ databases">
        <title>Genomic Reconstructions from Amazon Rainforest and Pasture Soil Reveal Novel Insights into the Physiology of Candidate Phyla in Tropical Sites.</title>
        <authorList>
            <person name="Kroeger M.E."/>
            <person name="Delmont T."/>
            <person name="Eren A.M."/>
            <person name="Guo J."/>
            <person name="Meyer K.M."/>
            <person name="Khan K."/>
            <person name="Rodrigues J.L.M."/>
            <person name="Bohannan B.J.M."/>
            <person name="Tringe S."/>
            <person name="Borges C.D."/>
            <person name="Tiedje J."/>
            <person name="Tsai S.M."/>
            <person name="Nusslein K."/>
        </authorList>
    </citation>
    <scope>NUCLEOTIDE SEQUENCE [LARGE SCALE GENOMIC DNA]</scope>
    <source>
        <strain evidence="1">Amazon FNV 2010 28 9</strain>
    </source>
</reference>
<comment type="caution">
    <text evidence="1">The sequence shown here is derived from an EMBL/GenBank/DDBJ whole genome shotgun (WGS) entry which is preliminary data.</text>
</comment>
<proteinExistence type="predicted"/>
<organism evidence="1 2">
    <name type="scientific">Candidatus Cerribacteria bacterium 'Amazon FNV 2010 28 9'</name>
    <dbReference type="NCBI Taxonomy" id="2081795"/>
    <lineage>
        <taxon>Bacteria</taxon>
        <taxon>Candidatus Cerribacteria</taxon>
    </lineage>
</organism>
<accession>A0A317JN77</accession>
<dbReference type="AlphaFoldDB" id="A0A317JN77"/>
<dbReference type="EMBL" id="PSRQ01000059">
    <property type="protein sequence ID" value="PWU22641.1"/>
    <property type="molecule type" value="Genomic_DNA"/>
</dbReference>
<evidence type="ECO:0000313" key="1">
    <source>
        <dbReference type="EMBL" id="PWU22641.1"/>
    </source>
</evidence>
<dbReference type="Proteomes" id="UP000246104">
    <property type="component" value="Unassembled WGS sequence"/>
</dbReference>
<evidence type="ECO:0000313" key="2">
    <source>
        <dbReference type="Proteomes" id="UP000246104"/>
    </source>
</evidence>
<protein>
    <submittedName>
        <fullName evidence="1">Uncharacterized protein</fullName>
    </submittedName>
</protein>
<name>A0A317JN77_9BACT</name>
<gene>
    <name evidence="1" type="ORF">C5B42_05375</name>
</gene>